<feature type="domain" description="HTH arsR-type" evidence="4">
    <location>
        <begin position="19"/>
        <end position="96"/>
    </location>
</feature>
<dbReference type="InterPro" id="IPR036388">
    <property type="entry name" value="WH-like_DNA-bd_sf"/>
</dbReference>
<dbReference type="InterPro" id="IPR001845">
    <property type="entry name" value="HTH_ArsR_DNA-bd_dom"/>
</dbReference>
<evidence type="ECO:0000313" key="6">
    <source>
        <dbReference type="Proteomes" id="UP001519311"/>
    </source>
</evidence>
<keyword evidence="3" id="KW-0804">Transcription</keyword>
<proteinExistence type="predicted"/>
<dbReference type="GO" id="GO:0003677">
    <property type="term" value="F:DNA binding"/>
    <property type="evidence" value="ECO:0007669"/>
    <property type="project" value="UniProtKB-KW"/>
</dbReference>
<dbReference type="CDD" id="cd00090">
    <property type="entry name" value="HTH_ARSR"/>
    <property type="match status" value="1"/>
</dbReference>
<dbReference type="Gene3D" id="1.10.10.10">
    <property type="entry name" value="Winged helix-like DNA-binding domain superfamily/Winged helix DNA-binding domain"/>
    <property type="match status" value="1"/>
</dbReference>
<dbReference type="SUPFAM" id="SSF46785">
    <property type="entry name" value="Winged helix' DNA-binding domain"/>
    <property type="match status" value="1"/>
</dbReference>
<keyword evidence="2 5" id="KW-0238">DNA-binding</keyword>
<comment type="caution">
    <text evidence="5">The sequence shown here is derived from an EMBL/GenBank/DDBJ whole genome shotgun (WGS) entry which is preliminary data.</text>
</comment>
<keyword evidence="1" id="KW-0805">Transcription regulation</keyword>
<evidence type="ECO:0000256" key="1">
    <source>
        <dbReference type="ARBA" id="ARBA00023015"/>
    </source>
</evidence>
<dbReference type="InterPro" id="IPR051011">
    <property type="entry name" value="Metal_resp_trans_reg"/>
</dbReference>
<keyword evidence="6" id="KW-1185">Reference proteome</keyword>
<reference evidence="5 6" key="1">
    <citation type="submission" date="2021-03" db="EMBL/GenBank/DDBJ databases">
        <title>Sequencing the genomes of 1000 actinobacteria strains.</title>
        <authorList>
            <person name="Klenk H.-P."/>
        </authorList>
    </citation>
    <scope>NUCLEOTIDE SEQUENCE [LARGE SCALE GENOMIC DNA]</scope>
    <source>
        <strain evidence="5 6">DSM 40843</strain>
    </source>
</reference>
<gene>
    <name evidence="5" type="ORF">JOF59_005982</name>
</gene>
<name>A0ABS4VHX6_9ACTN</name>
<dbReference type="SMART" id="SM00418">
    <property type="entry name" value="HTH_ARSR"/>
    <property type="match status" value="1"/>
</dbReference>
<evidence type="ECO:0000256" key="3">
    <source>
        <dbReference type="ARBA" id="ARBA00023163"/>
    </source>
</evidence>
<dbReference type="RefSeq" id="WP_124283437.1">
    <property type="nucleotide sequence ID" value="NZ_BMWJ01000020.1"/>
</dbReference>
<dbReference type="Proteomes" id="UP001519311">
    <property type="component" value="Unassembled WGS sequence"/>
</dbReference>
<dbReference type="PANTHER" id="PTHR43132">
    <property type="entry name" value="ARSENICAL RESISTANCE OPERON REPRESSOR ARSR-RELATED"/>
    <property type="match status" value="1"/>
</dbReference>
<dbReference type="InterPro" id="IPR011991">
    <property type="entry name" value="ArsR-like_HTH"/>
</dbReference>
<evidence type="ECO:0000313" key="5">
    <source>
        <dbReference type="EMBL" id="MBP2363490.1"/>
    </source>
</evidence>
<protein>
    <submittedName>
        <fullName evidence="5">DNA-binding transcriptional ArsR family regulator</fullName>
    </submittedName>
</protein>
<sequence>MPLPSRSPGSGGPDPTRTRALAALLGATRARVLLRIAALHAATTNDLVQELAVSAATVSHHTGVLRHSALITTERSGVSVRHALTPLGESLLGAHGVPGGRPPPGGSV</sequence>
<evidence type="ECO:0000256" key="2">
    <source>
        <dbReference type="ARBA" id="ARBA00023125"/>
    </source>
</evidence>
<dbReference type="InterPro" id="IPR036390">
    <property type="entry name" value="WH_DNA-bd_sf"/>
</dbReference>
<evidence type="ECO:0000259" key="4">
    <source>
        <dbReference type="SMART" id="SM00418"/>
    </source>
</evidence>
<dbReference type="PANTHER" id="PTHR43132:SF8">
    <property type="entry name" value="HTH-TYPE TRANSCRIPTIONAL REGULATOR KMTR"/>
    <property type="match status" value="1"/>
</dbReference>
<accession>A0ABS4VHX6</accession>
<dbReference type="EMBL" id="JAGINS010000002">
    <property type="protein sequence ID" value="MBP2363490.1"/>
    <property type="molecule type" value="Genomic_DNA"/>
</dbReference>
<organism evidence="5 6">
    <name type="scientific">Streptomyces clavifer</name>
    <dbReference type="NCBI Taxonomy" id="68188"/>
    <lineage>
        <taxon>Bacteria</taxon>
        <taxon>Bacillati</taxon>
        <taxon>Actinomycetota</taxon>
        <taxon>Actinomycetes</taxon>
        <taxon>Kitasatosporales</taxon>
        <taxon>Streptomycetaceae</taxon>
        <taxon>Streptomyces</taxon>
    </lineage>
</organism>